<comment type="similarity">
    <text evidence="2">Belongs to the frataxin family.</text>
</comment>
<dbReference type="InterPro" id="IPR002908">
    <property type="entry name" value="Frataxin/CyaY"/>
</dbReference>
<dbReference type="GO" id="GO:0006879">
    <property type="term" value="P:intracellular iron ion homeostasis"/>
    <property type="evidence" value="ECO:0007669"/>
    <property type="project" value="UniProtKB-KW"/>
</dbReference>
<dbReference type="EMBL" id="KZ819603">
    <property type="protein sequence ID" value="PWN35110.1"/>
    <property type="molecule type" value="Genomic_DNA"/>
</dbReference>
<keyword evidence="9" id="KW-0408">Iron</keyword>
<evidence type="ECO:0000256" key="7">
    <source>
        <dbReference type="ARBA" id="ARBA00022946"/>
    </source>
</evidence>
<dbReference type="RefSeq" id="XP_025355412.1">
    <property type="nucleotide sequence ID" value="XM_025498661.1"/>
</dbReference>
<proteinExistence type="inferred from homology"/>
<dbReference type="GO" id="GO:0006826">
    <property type="term" value="P:iron ion transport"/>
    <property type="evidence" value="ECO:0007669"/>
    <property type="project" value="UniProtKB-KW"/>
</dbReference>
<dbReference type="GO" id="GO:0034986">
    <property type="term" value="F:iron chaperone activity"/>
    <property type="evidence" value="ECO:0007669"/>
    <property type="project" value="TreeGrafter"/>
</dbReference>
<dbReference type="GO" id="GO:0051537">
    <property type="term" value="F:2 iron, 2 sulfur cluster binding"/>
    <property type="evidence" value="ECO:0007669"/>
    <property type="project" value="TreeGrafter"/>
</dbReference>
<dbReference type="Gene3D" id="3.30.920.10">
    <property type="entry name" value="Frataxin/CyaY"/>
    <property type="match status" value="1"/>
</dbReference>
<dbReference type="NCBIfam" id="TIGR03422">
    <property type="entry name" value="mito_frataxin"/>
    <property type="match status" value="1"/>
</dbReference>
<keyword evidence="11" id="KW-0496">Mitochondrion</keyword>
<gene>
    <name evidence="13" type="ORF">FA14DRAFT_160409</name>
</gene>
<dbReference type="EC" id="1.16.3.1" evidence="3"/>
<dbReference type="FunCoup" id="A0A316VCA7">
    <property type="interactions" value="155"/>
</dbReference>
<dbReference type="SUPFAM" id="SSF55387">
    <property type="entry name" value="Frataxin/Nqo15-like"/>
    <property type="match status" value="1"/>
</dbReference>
<evidence type="ECO:0000256" key="10">
    <source>
        <dbReference type="ARBA" id="ARBA00023065"/>
    </source>
</evidence>
<evidence type="ECO:0000256" key="11">
    <source>
        <dbReference type="ARBA" id="ARBA00023128"/>
    </source>
</evidence>
<dbReference type="GeneID" id="37020442"/>
<evidence type="ECO:0000256" key="6">
    <source>
        <dbReference type="ARBA" id="ARBA00022496"/>
    </source>
</evidence>
<organism evidence="13 14">
    <name type="scientific">Meira miltonrushii</name>
    <dbReference type="NCBI Taxonomy" id="1280837"/>
    <lineage>
        <taxon>Eukaryota</taxon>
        <taxon>Fungi</taxon>
        <taxon>Dikarya</taxon>
        <taxon>Basidiomycota</taxon>
        <taxon>Ustilaginomycotina</taxon>
        <taxon>Exobasidiomycetes</taxon>
        <taxon>Exobasidiales</taxon>
        <taxon>Brachybasidiaceae</taxon>
        <taxon>Meira</taxon>
    </lineage>
</organism>
<accession>A0A316VCA7</accession>
<dbReference type="InterPro" id="IPR017789">
    <property type="entry name" value="Frataxin"/>
</dbReference>
<dbReference type="InterPro" id="IPR036524">
    <property type="entry name" value="Frataxin/CyaY_sf"/>
</dbReference>
<dbReference type="Proteomes" id="UP000245771">
    <property type="component" value="Unassembled WGS sequence"/>
</dbReference>
<evidence type="ECO:0000256" key="12">
    <source>
        <dbReference type="ARBA" id="ARBA00047990"/>
    </source>
</evidence>
<evidence type="ECO:0000256" key="1">
    <source>
        <dbReference type="ARBA" id="ARBA00004173"/>
    </source>
</evidence>
<keyword evidence="5" id="KW-0813">Transport</keyword>
<dbReference type="PROSITE" id="PS01344">
    <property type="entry name" value="FRATAXIN_1"/>
    <property type="match status" value="1"/>
</dbReference>
<sequence length="196" mass="22291">MFARNTARILLRRGQISRSIHTTASISPLLRISAVHTTIRSEETTALNSRGRLSNSISSIYRSYATSTKKFQQASISEDEYHEVADTCLDSLTDSLEQLVEAYDGPDADDYEAEYSSGVLTLRLGSHGTYVINKQPPNKQIWFSSPTSGPKRFDYDSEHNEWFMHKDGEEWNFRNILNRELSEIFNKPITVDMGDS</sequence>
<keyword evidence="4" id="KW-0409">Iron storage</keyword>
<dbReference type="PRINTS" id="PR00904">
    <property type="entry name" value="FRATAXIN"/>
</dbReference>
<evidence type="ECO:0000256" key="8">
    <source>
        <dbReference type="ARBA" id="ARBA00023002"/>
    </source>
</evidence>
<keyword evidence="8" id="KW-0560">Oxidoreductase</keyword>
<name>A0A316VCA7_9BASI</name>
<evidence type="ECO:0000313" key="13">
    <source>
        <dbReference type="EMBL" id="PWN35110.1"/>
    </source>
</evidence>
<dbReference type="GO" id="GO:0008198">
    <property type="term" value="F:ferrous iron binding"/>
    <property type="evidence" value="ECO:0007669"/>
    <property type="project" value="TreeGrafter"/>
</dbReference>
<keyword evidence="6" id="KW-0410">Iron transport</keyword>
<dbReference type="PANTHER" id="PTHR16821:SF2">
    <property type="entry name" value="FRATAXIN, MITOCHONDRIAL"/>
    <property type="match status" value="1"/>
</dbReference>
<dbReference type="GO" id="GO:0005739">
    <property type="term" value="C:mitochondrion"/>
    <property type="evidence" value="ECO:0007669"/>
    <property type="project" value="UniProtKB-SubCell"/>
</dbReference>
<evidence type="ECO:0000256" key="2">
    <source>
        <dbReference type="ARBA" id="ARBA00008183"/>
    </source>
</evidence>
<dbReference type="STRING" id="1280837.A0A316VCA7"/>
<comment type="subcellular location">
    <subcellularLocation>
        <location evidence="1">Mitochondrion</location>
    </subcellularLocation>
</comment>
<evidence type="ECO:0000256" key="4">
    <source>
        <dbReference type="ARBA" id="ARBA00022434"/>
    </source>
</evidence>
<dbReference type="SMART" id="SM01219">
    <property type="entry name" value="Frataxin_Cyay"/>
    <property type="match status" value="1"/>
</dbReference>
<dbReference type="Pfam" id="PF01491">
    <property type="entry name" value="Frataxin_Cyay"/>
    <property type="match status" value="1"/>
</dbReference>
<dbReference type="InParanoid" id="A0A316VCA7"/>
<protein>
    <recommendedName>
        <fullName evidence="3">ferroxidase</fullName>
        <ecNumber evidence="3">1.16.3.1</ecNumber>
    </recommendedName>
</protein>
<reference evidence="13 14" key="1">
    <citation type="journal article" date="2018" name="Mol. Biol. Evol.">
        <title>Broad Genomic Sampling Reveals a Smut Pathogenic Ancestry of the Fungal Clade Ustilaginomycotina.</title>
        <authorList>
            <person name="Kijpornyongpan T."/>
            <person name="Mondo S.J."/>
            <person name="Barry K."/>
            <person name="Sandor L."/>
            <person name="Lee J."/>
            <person name="Lipzen A."/>
            <person name="Pangilinan J."/>
            <person name="LaButti K."/>
            <person name="Hainaut M."/>
            <person name="Henrissat B."/>
            <person name="Grigoriev I.V."/>
            <person name="Spatafora J.W."/>
            <person name="Aime M.C."/>
        </authorList>
    </citation>
    <scope>NUCLEOTIDE SEQUENCE [LARGE SCALE GENOMIC DNA]</scope>
    <source>
        <strain evidence="13 14">MCA 3882</strain>
    </source>
</reference>
<dbReference type="PANTHER" id="PTHR16821">
    <property type="entry name" value="FRATAXIN"/>
    <property type="match status" value="1"/>
</dbReference>
<evidence type="ECO:0000256" key="3">
    <source>
        <dbReference type="ARBA" id="ARBA00013107"/>
    </source>
</evidence>
<evidence type="ECO:0000256" key="5">
    <source>
        <dbReference type="ARBA" id="ARBA00022448"/>
    </source>
</evidence>
<dbReference type="AlphaFoldDB" id="A0A316VCA7"/>
<keyword evidence="10" id="KW-0406">Ion transport</keyword>
<comment type="catalytic activity">
    <reaction evidence="12">
        <text>4 Fe(2+) + O2 + 4 H(+) = 4 Fe(3+) + 2 H2O</text>
        <dbReference type="Rhea" id="RHEA:11148"/>
        <dbReference type="ChEBI" id="CHEBI:15377"/>
        <dbReference type="ChEBI" id="CHEBI:15378"/>
        <dbReference type="ChEBI" id="CHEBI:15379"/>
        <dbReference type="ChEBI" id="CHEBI:29033"/>
        <dbReference type="ChEBI" id="CHEBI:29034"/>
        <dbReference type="EC" id="1.16.3.1"/>
    </reaction>
</comment>
<dbReference type="GO" id="GO:0008199">
    <property type="term" value="F:ferric iron binding"/>
    <property type="evidence" value="ECO:0007669"/>
    <property type="project" value="InterPro"/>
</dbReference>
<dbReference type="InterPro" id="IPR020895">
    <property type="entry name" value="Frataxin_CS"/>
</dbReference>
<keyword evidence="14" id="KW-1185">Reference proteome</keyword>
<dbReference type="OrthoDB" id="1897642at2759"/>
<dbReference type="PROSITE" id="PS50810">
    <property type="entry name" value="FRATAXIN_2"/>
    <property type="match status" value="1"/>
</dbReference>
<dbReference type="NCBIfam" id="TIGR03421">
    <property type="entry name" value="FeS_CyaY"/>
    <property type="match status" value="1"/>
</dbReference>
<keyword evidence="7" id="KW-0809">Transit peptide</keyword>
<evidence type="ECO:0000256" key="9">
    <source>
        <dbReference type="ARBA" id="ARBA00023004"/>
    </source>
</evidence>
<evidence type="ECO:0000313" key="14">
    <source>
        <dbReference type="Proteomes" id="UP000245771"/>
    </source>
</evidence>
<dbReference type="GO" id="GO:0004322">
    <property type="term" value="F:ferroxidase activity"/>
    <property type="evidence" value="ECO:0007669"/>
    <property type="project" value="UniProtKB-EC"/>
</dbReference>
<dbReference type="GO" id="GO:0016226">
    <property type="term" value="P:iron-sulfur cluster assembly"/>
    <property type="evidence" value="ECO:0007669"/>
    <property type="project" value="InterPro"/>
</dbReference>